<proteinExistence type="predicted"/>
<dbReference type="OrthoDB" id="7107936at2"/>
<dbReference type="Pfam" id="PF22513">
    <property type="entry name" value="FitA-like_RHH"/>
    <property type="match status" value="1"/>
</dbReference>
<dbReference type="Proteomes" id="UP000451354">
    <property type="component" value="Chromosome"/>
</dbReference>
<feature type="domain" description="Antitoxin FitA-like ribbon-helix-helix" evidence="2">
    <location>
        <begin position="4"/>
        <end position="38"/>
    </location>
</feature>
<dbReference type="AlphaFoldDB" id="A0A6M5U8Q7"/>
<dbReference type="KEGG" id="cprt:FIC82_000450"/>
<dbReference type="GO" id="GO:0006355">
    <property type="term" value="P:regulation of DNA-templated transcription"/>
    <property type="evidence" value="ECO:0007669"/>
    <property type="project" value="InterPro"/>
</dbReference>
<protein>
    <recommendedName>
        <fullName evidence="2">Antitoxin FitA-like ribbon-helix-helix domain-containing protein</fullName>
    </recommendedName>
</protein>
<dbReference type="InterPro" id="IPR053853">
    <property type="entry name" value="FitA-like_RHH"/>
</dbReference>
<dbReference type="RefSeq" id="WP_154797139.1">
    <property type="nucleotide sequence ID" value="NZ_CP052757.1"/>
</dbReference>
<dbReference type="EMBL" id="CP052757">
    <property type="protein sequence ID" value="QJW34896.1"/>
    <property type="molecule type" value="Genomic_DNA"/>
</dbReference>
<organism evidence="3 4">
    <name type="scientific">Cellulosimicrobium protaetiae</name>
    <dbReference type="NCBI Taxonomy" id="2587808"/>
    <lineage>
        <taxon>Bacteria</taxon>
        <taxon>Bacillati</taxon>
        <taxon>Actinomycetota</taxon>
        <taxon>Actinomycetes</taxon>
        <taxon>Micrococcales</taxon>
        <taxon>Promicromonosporaceae</taxon>
        <taxon>Cellulosimicrobium</taxon>
    </lineage>
</organism>
<keyword evidence="4" id="KW-1185">Reference proteome</keyword>
<evidence type="ECO:0000313" key="4">
    <source>
        <dbReference type="Proteomes" id="UP000451354"/>
    </source>
</evidence>
<dbReference type="InterPro" id="IPR010985">
    <property type="entry name" value="Ribbon_hlx_hlx"/>
</dbReference>
<evidence type="ECO:0000259" key="2">
    <source>
        <dbReference type="Pfam" id="PF22513"/>
    </source>
</evidence>
<dbReference type="SUPFAM" id="SSF47598">
    <property type="entry name" value="Ribbon-helix-helix"/>
    <property type="match status" value="1"/>
</dbReference>
<reference evidence="4" key="1">
    <citation type="journal article" date="2022" name="Int. J. Syst. Evol. Microbiol.">
        <title>Cellulosimicrobium protaetiae sp. nov., isolated from the gut of the larva of Protaetia brevitarsis seulensis.</title>
        <authorList>
            <person name="Le Han H."/>
            <person name="Nguyen T.T.H."/>
            <person name="Li Z."/>
            <person name="Shin N.R."/>
            <person name="Kim S.G."/>
        </authorList>
    </citation>
    <scope>NUCLEOTIDE SEQUENCE [LARGE SCALE GENOMIC DNA]</scope>
    <source>
        <strain evidence="4">BI34</strain>
    </source>
</reference>
<evidence type="ECO:0000256" key="1">
    <source>
        <dbReference type="SAM" id="MobiDB-lite"/>
    </source>
</evidence>
<evidence type="ECO:0000313" key="3">
    <source>
        <dbReference type="EMBL" id="QJW34896.1"/>
    </source>
</evidence>
<sequence>MGMLQVKNLPDEMHAALAARARADGTTMSEYVTRLIRRDLARPTLTEWVAEQRSDAPRAEVDVAHVLDEVRVEYDATAAGAHTPERSPAPEARARR</sequence>
<accession>A0A6M5U8Q7</accession>
<name>A0A6M5U8Q7_9MICO</name>
<feature type="region of interest" description="Disordered" evidence="1">
    <location>
        <begin position="76"/>
        <end position="96"/>
    </location>
</feature>
<gene>
    <name evidence="3" type="ORF">FIC82_000450</name>
</gene>